<evidence type="ECO:0000256" key="6">
    <source>
        <dbReference type="SAM" id="MobiDB-lite"/>
    </source>
</evidence>
<evidence type="ECO:0000256" key="1">
    <source>
        <dbReference type="ARBA" id="ARBA00010641"/>
    </source>
</evidence>
<sequence>MSGDSRQSDAELLRAVRAGGTMAYGALYERHVAAARALAAQLVHDEAEVEDVVAETFGAVLDQVRRGGGPEAAFRPYLLSAVRRTCHERTGAWPSEPGERGEPSASGEPGEPGGPSEPDELGELVERGEPVADAGPARLERAPIARAFLSLPERWRLVLWHTEVENARPAAVAPLLGMSAGGAAALASRAREGLRQAYLHMHLAGASRQECRPVAAKLGAYARGGLGRRESRLVDEHIADCTDCRAVYHELNDLGQGLRVVVGPLYTGPVLAGYLAALARAEGGRAVPVLGRIDRTPKPWLVAFAVSAPVAAAVVAGAYFLVSAEGPVRPFARPPAITPTPTIMPAPERQEPPSARPSPPRRPEPTPVPPPPAAPERRPAAGARLVASIDPLGALVRAQPGIVAVRLRNEGRRASGELTALIEMPPGVSLLASGRRGAGAAVIEPVGTVDGWSCRPGAGGARCTRRPLPGGAATALFLRVAVAPRAPEGPGPVVRVAAGRVRVSARAESGVRTAGAPARFATDGRVATRVIGGTLLSCPADARGCAAARRRAGARPDNDLWHMRAVDRDRDRTTESSSSARLALPRGGRLVWAGLYWSGGGSAGTAAAVKVRPPGRSGYVRVRAAEVNGADLPAGHGYQAFADVTRLAGAGAEGTWWVADPQLREGVSRHAGWSLVVIATDPRRPYSQAVVLDTTTPVHHPTDGGTALEMPLAGLTPAAAPARVDLVVWEGDAGLAGDRVSVGRGTPLRPAGGGRDPANPFDGSVPGSADGTFGVDVDAFHSVLGRDPVLRVATRRDVLLCGVVVVNVHARS</sequence>
<dbReference type="GO" id="GO:0006352">
    <property type="term" value="P:DNA-templated transcription initiation"/>
    <property type="evidence" value="ECO:0007669"/>
    <property type="project" value="InterPro"/>
</dbReference>
<feature type="domain" description="RNA polymerase sigma-70 region 2" evidence="8">
    <location>
        <begin position="27"/>
        <end position="88"/>
    </location>
</feature>
<name>A0A840NUM1_9ACTN</name>
<dbReference type="GO" id="GO:0016987">
    <property type="term" value="F:sigma factor activity"/>
    <property type="evidence" value="ECO:0007669"/>
    <property type="project" value="UniProtKB-KW"/>
</dbReference>
<dbReference type="Pfam" id="PF13490">
    <property type="entry name" value="zf-HC2"/>
    <property type="match status" value="1"/>
</dbReference>
<feature type="transmembrane region" description="Helical" evidence="7">
    <location>
        <begin position="300"/>
        <end position="322"/>
    </location>
</feature>
<keyword evidence="2" id="KW-0805">Transcription regulation</keyword>
<evidence type="ECO:0000313" key="10">
    <source>
        <dbReference type="EMBL" id="MBB5130942.1"/>
    </source>
</evidence>
<evidence type="ECO:0000256" key="5">
    <source>
        <dbReference type="ARBA" id="ARBA00023163"/>
    </source>
</evidence>
<reference evidence="10 11" key="1">
    <citation type="submission" date="2020-08" db="EMBL/GenBank/DDBJ databases">
        <title>Genomic Encyclopedia of Type Strains, Phase IV (KMG-IV): sequencing the most valuable type-strain genomes for metagenomic binning, comparative biology and taxonomic classification.</title>
        <authorList>
            <person name="Goeker M."/>
        </authorList>
    </citation>
    <scope>NUCLEOTIDE SEQUENCE [LARGE SCALE GENOMIC DNA]</scope>
    <source>
        <strain evidence="10 11">DSM 45615</strain>
    </source>
</reference>
<dbReference type="InterPro" id="IPR007627">
    <property type="entry name" value="RNA_pol_sigma70_r2"/>
</dbReference>
<keyword evidence="7" id="KW-0472">Membrane</keyword>
<feature type="domain" description="Putative zinc-finger" evidence="9">
    <location>
        <begin position="211"/>
        <end position="245"/>
    </location>
</feature>
<evidence type="ECO:0000256" key="7">
    <source>
        <dbReference type="SAM" id="Phobius"/>
    </source>
</evidence>
<dbReference type="GO" id="GO:0003677">
    <property type="term" value="F:DNA binding"/>
    <property type="evidence" value="ECO:0007669"/>
    <property type="project" value="UniProtKB-KW"/>
</dbReference>
<dbReference type="InterPro" id="IPR039425">
    <property type="entry name" value="RNA_pol_sigma-70-like"/>
</dbReference>
<gene>
    <name evidence="10" type="ORF">HNP84_000630</name>
</gene>
<dbReference type="PANTHER" id="PTHR43133">
    <property type="entry name" value="RNA POLYMERASE ECF-TYPE SIGMA FACTO"/>
    <property type="match status" value="1"/>
</dbReference>
<feature type="region of interest" description="Disordered" evidence="6">
    <location>
        <begin position="740"/>
        <end position="761"/>
    </location>
</feature>
<dbReference type="InterPro" id="IPR013325">
    <property type="entry name" value="RNA_pol_sigma_r2"/>
</dbReference>
<keyword evidence="7" id="KW-0812">Transmembrane</keyword>
<feature type="compositionally biased region" description="Pro residues" evidence="6">
    <location>
        <begin position="333"/>
        <end position="344"/>
    </location>
</feature>
<protein>
    <submittedName>
        <fullName evidence="10">DNA-directed RNA polymerase specialized sigma24 family protein</fullName>
    </submittedName>
</protein>
<dbReference type="RefSeq" id="WP_185047751.1">
    <property type="nucleotide sequence ID" value="NZ_BAABIX010000013.1"/>
</dbReference>
<comment type="caution">
    <text evidence="10">The sequence shown here is derived from an EMBL/GenBank/DDBJ whole genome shotgun (WGS) entry which is preliminary data.</text>
</comment>
<keyword evidence="10" id="KW-0240">DNA-directed RNA polymerase</keyword>
<organism evidence="10 11">
    <name type="scientific">Thermocatellispora tengchongensis</name>
    <dbReference type="NCBI Taxonomy" id="1073253"/>
    <lineage>
        <taxon>Bacteria</taxon>
        <taxon>Bacillati</taxon>
        <taxon>Actinomycetota</taxon>
        <taxon>Actinomycetes</taxon>
        <taxon>Streptosporangiales</taxon>
        <taxon>Streptosporangiaceae</taxon>
        <taxon>Thermocatellispora</taxon>
    </lineage>
</organism>
<feature type="compositionally biased region" description="Pro residues" evidence="6">
    <location>
        <begin position="354"/>
        <end position="374"/>
    </location>
</feature>
<dbReference type="GO" id="GO:0000428">
    <property type="term" value="C:DNA-directed RNA polymerase complex"/>
    <property type="evidence" value="ECO:0007669"/>
    <property type="project" value="UniProtKB-KW"/>
</dbReference>
<evidence type="ECO:0000313" key="11">
    <source>
        <dbReference type="Proteomes" id="UP000578449"/>
    </source>
</evidence>
<keyword evidence="11" id="KW-1185">Reference proteome</keyword>
<dbReference type="Gene3D" id="1.10.1740.10">
    <property type="match status" value="1"/>
</dbReference>
<evidence type="ECO:0000259" key="9">
    <source>
        <dbReference type="Pfam" id="PF13490"/>
    </source>
</evidence>
<dbReference type="Proteomes" id="UP000578449">
    <property type="component" value="Unassembled WGS sequence"/>
</dbReference>
<evidence type="ECO:0000256" key="2">
    <source>
        <dbReference type="ARBA" id="ARBA00023015"/>
    </source>
</evidence>
<dbReference type="InterPro" id="IPR041916">
    <property type="entry name" value="Anti_sigma_zinc_sf"/>
</dbReference>
<comment type="similarity">
    <text evidence="1">Belongs to the sigma-70 factor family. ECF subfamily.</text>
</comment>
<keyword evidence="4" id="KW-0238">DNA-binding</keyword>
<dbReference type="AlphaFoldDB" id="A0A840NUM1"/>
<dbReference type="PANTHER" id="PTHR43133:SF8">
    <property type="entry name" value="RNA POLYMERASE SIGMA FACTOR HI_1459-RELATED"/>
    <property type="match status" value="1"/>
</dbReference>
<evidence type="ECO:0000256" key="4">
    <source>
        <dbReference type="ARBA" id="ARBA00023125"/>
    </source>
</evidence>
<proteinExistence type="inferred from homology"/>
<feature type="region of interest" description="Disordered" evidence="6">
    <location>
        <begin position="333"/>
        <end position="380"/>
    </location>
</feature>
<evidence type="ECO:0000256" key="3">
    <source>
        <dbReference type="ARBA" id="ARBA00023082"/>
    </source>
</evidence>
<dbReference type="Gene3D" id="1.10.10.1320">
    <property type="entry name" value="Anti-sigma factor, zinc-finger domain"/>
    <property type="match status" value="1"/>
</dbReference>
<dbReference type="InterPro" id="IPR013324">
    <property type="entry name" value="RNA_pol_sigma_r3/r4-like"/>
</dbReference>
<accession>A0A840NUM1</accession>
<keyword evidence="3" id="KW-0731">Sigma factor</keyword>
<dbReference type="Pfam" id="PF04542">
    <property type="entry name" value="Sigma70_r2"/>
    <property type="match status" value="1"/>
</dbReference>
<dbReference type="EMBL" id="JACHGN010000001">
    <property type="protein sequence ID" value="MBB5130942.1"/>
    <property type="molecule type" value="Genomic_DNA"/>
</dbReference>
<evidence type="ECO:0000259" key="8">
    <source>
        <dbReference type="Pfam" id="PF04542"/>
    </source>
</evidence>
<dbReference type="SUPFAM" id="SSF88946">
    <property type="entry name" value="Sigma2 domain of RNA polymerase sigma factors"/>
    <property type="match status" value="1"/>
</dbReference>
<keyword evidence="5" id="KW-0804">Transcription</keyword>
<dbReference type="SUPFAM" id="SSF88659">
    <property type="entry name" value="Sigma3 and sigma4 domains of RNA polymerase sigma factors"/>
    <property type="match status" value="1"/>
</dbReference>
<keyword evidence="7" id="KW-1133">Transmembrane helix</keyword>
<feature type="region of interest" description="Disordered" evidence="6">
    <location>
        <begin position="89"/>
        <end position="122"/>
    </location>
</feature>
<dbReference type="InterPro" id="IPR027383">
    <property type="entry name" value="Znf_put"/>
</dbReference>